<keyword evidence="13" id="KW-1185">Reference proteome</keyword>
<feature type="transmembrane region" description="Helical" evidence="10">
    <location>
        <begin position="336"/>
        <end position="360"/>
    </location>
</feature>
<evidence type="ECO:0000256" key="8">
    <source>
        <dbReference type="ARBA" id="ARBA00083178"/>
    </source>
</evidence>
<feature type="transmembrane region" description="Helical" evidence="10">
    <location>
        <begin position="296"/>
        <end position="315"/>
    </location>
</feature>
<feature type="region of interest" description="Disordered" evidence="9">
    <location>
        <begin position="1"/>
        <end position="66"/>
    </location>
</feature>
<keyword evidence="5 10" id="KW-0472">Membrane</keyword>
<dbReference type="InterPro" id="IPR011701">
    <property type="entry name" value="MFS"/>
</dbReference>
<dbReference type="SUPFAM" id="SSF103473">
    <property type="entry name" value="MFS general substrate transporter"/>
    <property type="match status" value="1"/>
</dbReference>
<keyword evidence="3 10" id="KW-0812">Transmembrane</keyword>
<evidence type="ECO:0000256" key="10">
    <source>
        <dbReference type="SAM" id="Phobius"/>
    </source>
</evidence>
<comment type="subcellular location">
    <subcellularLocation>
        <location evidence="1">Vacuole membrane</location>
        <topology evidence="1">Multi-pass membrane protein</topology>
    </subcellularLocation>
</comment>
<evidence type="ECO:0000256" key="2">
    <source>
        <dbReference type="ARBA" id="ARBA00007520"/>
    </source>
</evidence>
<feature type="transmembrane region" description="Helical" evidence="10">
    <location>
        <begin position="544"/>
        <end position="563"/>
    </location>
</feature>
<feature type="transmembrane region" description="Helical" evidence="10">
    <location>
        <begin position="74"/>
        <end position="99"/>
    </location>
</feature>
<feature type="transmembrane region" description="Helical" evidence="10">
    <location>
        <begin position="226"/>
        <end position="249"/>
    </location>
</feature>
<feature type="compositionally biased region" description="Polar residues" evidence="9">
    <location>
        <begin position="1"/>
        <end position="12"/>
    </location>
</feature>
<dbReference type="PANTHER" id="PTHR23501">
    <property type="entry name" value="MAJOR FACILITATOR SUPERFAMILY"/>
    <property type="match status" value="1"/>
</dbReference>
<dbReference type="Gene3D" id="1.20.1720.10">
    <property type="entry name" value="Multidrug resistance protein D"/>
    <property type="match status" value="1"/>
</dbReference>
<feature type="compositionally biased region" description="Basic and acidic residues" evidence="9">
    <location>
        <begin position="581"/>
        <end position="600"/>
    </location>
</feature>
<evidence type="ECO:0000256" key="7">
    <source>
        <dbReference type="ARBA" id="ARBA00069956"/>
    </source>
</evidence>
<evidence type="ECO:0000256" key="9">
    <source>
        <dbReference type="SAM" id="MobiDB-lite"/>
    </source>
</evidence>
<gene>
    <name evidence="12" type="ORF">HETSPECPRED_008629</name>
</gene>
<evidence type="ECO:0000313" key="12">
    <source>
        <dbReference type="EMBL" id="CAF9933375.1"/>
    </source>
</evidence>
<feature type="transmembrane region" description="Helical" evidence="10">
    <location>
        <begin position="111"/>
        <end position="130"/>
    </location>
</feature>
<reference evidence="12" key="1">
    <citation type="submission" date="2021-03" db="EMBL/GenBank/DDBJ databases">
        <authorList>
            <person name="Tagirdzhanova G."/>
        </authorList>
    </citation>
    <scope>NUCLEOTIDE SEQUENCE</scope>
</reference>
<comment type="caution">
    <text evidence="12">The sequence shown here is derived from an EMBL/GenBank/DDBJ whole genome shotgun (WGS) entry which is preliminary data.</text>
</comment>
<dbReference type="Proteomes" id="UP000664521">
    <property type="component" value="Unassembled WGS sequence"/>
</dbReference>
<comment type="function">
    <text evidence="6">Efflux pump; part of the gene cluster that mediates the biosynthesis of dothistromin (DOTH), a polyketide toxin very similar in structure to the aflatoxin precursor, versicolorin B. One function of dotC may be to transport early-stage dothistromin biosynthetic intermediates from the cytoplasm into vacuoles, thereby affecting the rate of dothistromin production.</text>
</comment>
<protein>
    <recommendedName>
        <fullName evidence="7">Efflux pump dotC</fullName>
    </recommendedName>
    <alternativeName>
        <fullName evidence="8">Dothistromin biosynthesis protein C</fullName>
    </alternativeName>
</protein>
<feature type="transmembrane region" description="Helical" evidence="10">
    <location>
        <begin position="199"/>
        <end position="220"/>
    </location>
</feature>
<feature type="transmembrane region" description="Helical" evidence="10">
    <location>
        <begin position="372"/>
        <end position="392"/>
    </location>
</feature>
<evidence type="ECO:0000256" key="5">
    <source>
        <dbReference type="ARBA" id="ARBA00023136"/>
    </source>
</evidence>
<dbReference type="GO" id="GO:0022857">
    <property type="term" value="F:transmembrane transporter activity"/>
    <property type="evidence" value="ECO:0007669"/>
    <property type="project" value="InterPro"/>
</dbReference>
<feature type="compositionally biased region" description="Basic and acidic residues" evidence="9">
    <location>
        <begin position="21"/>
        <end position="41"/>
    </location>
</feature>
<dbReference type="InterPro" id="IPR020846">
    <property type="entry name" value="MFS_dom"/>
</dbReference>
<proteinExistence type="inferred from homology"/>
<dbReference type="Gene3D" id="1.20.1250.20">
    <property type="entry name" value="MFS general substrate transporter like domains"/>
    <property type="match status" value="1"/>
</dbReference>
<feature type="transmembrane region" description="Helical" evidence="10">
    <location>
        <begin position="464"/>
        <end position="487"/>
    </location>
</feature>
<feature type="transmembrane region" description="Helical" evidence="10">
    <location>
        <begin position="399"/>
        <end position="418"/>
    </location>
</feature>
<evidence type="ECO:0000259" key="11">
    <source>
        <dbReference type="PROSITE" id="PS50850"/>
    </source>
</evidence>
<feature type="transmembrane region" description="Helical" evidence="10">
    <location>
        <begin position="430"/>
        <end position="452"/>
    </location>
</feature>
<dbReference type="GO" id="GO:0005886">
    <property type="term" value="C:plasma membrane"/>
    <property type="evidence" value="ECO:0007669"/>
    <property type="project" value="TreeGrafter"/>
</dbReference>
<dbReference type="FunFam" id="1.20.1250.20:FF:000196">
    <property type="entry name" value="MFS toxin efflux pump (AflT)"/>
    <property type="match status" value="1"/>
</dbReference>
<dbReference type="CDD" id="cd17502">
    <property type="entry name" value="MFS_Azr1_MDR_like"/>
    <property type="match status" value="1"/>
</dbReference>
<dbReference type="Pfam" id="PF07690">
    <property type="entry name" value="MFS_1"/>
    <property type="match status" value="1"/>
</dbReference>
<evidence type="ECO:0000256" key="6">
    <source>
        <dbReference type="ARBA" id="ARBA00057269"/>
    </source>
</evidence>
<name>A0A8H3G090_9LECA</name>
<dbReference type="PROSITE" id="PS50850">
    <property type="entry name" value="MFS"/>
    <property type="match status" value="1"/>
</dbReference>
<comment type="similarity">
    <text evidence="2">Belongs to the major facilitator superfamily. TCR/Tet family.</text>
</comment>
<feature type="transmembrane region" description="Helical" evidence="10">
    <location>
        <begin position="261"/>
        <end position="284"/>
    </location>
</feature>
<accession>A0A8H3G090</accession>
<dbReference type="AlphaFoldDB" id="A0A8H3G090"/>
<feature type="domain" description="Major facilitator superfamily (MFS) profile" evidence="11">
    <location>
        <begin position="75"/>
        <end position="567"/>
    </location>
</feature>
<dbReference type="FunFam" id="1.20.1720.10:FF:000014">
    <property type="entry name" value="MFS drug transporter, putative"/>
    <property type="match status" value="1"/>
</dbReference>
<dbReference type="PANTHER" id="PTHR23501:SF102">
    <property type="entry name" value="DRUG TRANSPORTER, PUTATIVE (AFU_ORTHOLOGUE AFUA_3G08530)-RELATED"/>
    <property type="match status" value="1"/>
</dbReference>
<dbReference type="OrthoDB" id="10021397at2759"/>
<sequence>MAAQEEPSQAPSLENAAEPRTGADDSEHIARSVDTEKRRDAGSSPSNSSDHEMQEPTKEQQPEVASRSKAKTTLIMLSLCIAVFLAAIDTTIITTAVPTISAHYRASEADYTWIGSSYLLAAAASTPSWGKFSDIWGRKPTILVANVIFFVGSLISALSISIKMLIAGRVIQGIGGGGLIILANICISDLFSMRERGKYFGFIGMVWGIASALGPVLGGVFTEKVSWRWCFYINLPFDGFAFVIILFLLDIETPKTPLLAGLRAIDWLGSLTIVGGTIMFLLGLEYGGVSYPWTSATVLCLIIFGFVTIFLFFLNEWKLAVYPVMPLRLFKYRSNIAALLVCFCHGGVFISGAYFLPLYFQAVFQATPILSGVYLFPYVLSMSFTSAAVGVFIKKTGQYLPPIWFGMIFLTIGFGLFIDLPNHRGSWARVIIYQIIAGLGVGPNFQAPLIALQSLVQPRDIATATATFGFTRNMSTAIAVVISGVIFQNGMAKRQDALRAALNPDVAAALGGGGAGASTGIVATLPPGQKEVATRAYTESLQTIWIVFVALAAFGVLCSLAIGRQTLSKVLVLQKHGLQEQERHRQEQKLERRARAKSADTDAVADTDAEKALEALQQDTKVPPVV</sequence>
<evidence type="ECO:0000313" key="13">
    <source>
        <dbReference type="Proteomes" id="UP000664521"/>
    </source>
</evidence>
<dbReference type="GO" id="GO:0005774">
    <property type="term" value="C:vacuolar membrane"/>
    <property type="evidence" value="ECO:0007669"/>
    <property type="project" value="UniProtKB-SubCell"/>
</dbReference>
<evidence type="ECO:0000256" key="1">
    <source>
        <dbReference type="ARBA" id="ARBA00004128"/>
    </source>
</evidence>
<dbReference type="PRINTS" id="PR01036">
    <property type="entry name" value="TCRTETB"/>
</dbReference>
<dbReference type="EMBL" id="CAJPDS010000067">
    <property type="protein sequence ID" value="CAF9933375.1"/>
    <property type="molecule type" value="Genomic_DNA"/>
</dbReference>
<feature type="transmembrane region" description="Helical" evidence="10">
    <location>
        <begin position="142"/>
        <end position="160"/>
    </location>
</feature>
<dbReference type="InterPro" id="IPR036259">
    <property type="entry name" value="MFS_trans_sf"/>
</dbReference>
<evidence type="ECO:0000256" key="3">
    <source>
        <dbReference type="ARBA" id="ARBA00022692"/>
    </source>
</evidence>
<keyword evidence="4 10" id="KW-1133">Transmembrane helix</keyword>
<feature type="region of interest" description="Disordered" evidence="9">
    <location>
        <begin position="581"/>
        <end position="605"/>
    </location>
</feature>
<feature type="compositionally biased region" description="Basic and acidic residues" evidence="9">
    <location>
        <begin position="49"/>
        <end position="61"/>
    </location>
</feature>
<evidence type="ECO:0000256" key="4">
    <source>
        <dbReference type="ARBA" id="ARBA00022989"/>
    </source>
</evidence>
<feature type="transmembrane region" description="Helical" evidence="10">
    <location>
        <begin position="166"/>
        <end position="187"/>
    </location>
</feature>
<organism evidence="12 13">
    <name type="scientific">Heterodermia speciosa</name>
    <dbReference type="NCBI Taxonomy" id="116794"/>
    <lineage>
        <taxon>Eukaryota</taxon>
        <taxon>Fungi</taxon>
        <taxon>Dikarya</taxon>
        <taxon>Ascomycota</taxon>
        <taxon>Pezizomycotina</taxon>
        <taxon>Lecanoromycetes</taxon>
        <taxon>OSLEUM clade</taxon>
        <taxon>Lecanoromycetidae</taxon>
        <taxon>Caliciales</taxon>
        <taxon>Physciaceae</taxon>
        <taxon>Heterodermia</taxon>
    </lineage>
</organism>